<reference evidence="7 8" key="1">
    <citation type="journal article" date="2014" name="Nat. Commun.">
        <title>Klebsormidium flaccidum genome reveals primary factors for plant terrestrial adaptation.</title>
        <authorList>
            <person name="Hori K."/>
            <person name="Maruyama F."/>
            <person name="Fujisawa T."/>
            <person name="Togashi T."/>
            <person name="Yamamoto N."/>
            <person name="Seo M."/>
            <person name="Sato S."/>
            <person name="Yamada T."/>
            <person name="Mori H."/>
            <person name="Tajima N."/>
            <person name="Moriyama T."/>
            <person name="Ikeuchi M."/>
            <person name="Watanabe M."/>
            <person name="Wada H."/>
            <person name="Kobayashi K."/>
            <person name="Saito M."/>
            <person name="Masuda T."/>
            <person name="Sasaki-Sekimoto Y."/>
            <person name="Mashiguchi K."/>
            <person name="Awai K."/>
            <person name="Shimojima M."/>
            <person name="Masuda S."/>
            <person name="Iwai M."/>
            <person name="Nobusawa T."/>
            <person name="Narise T."/>
            <person name="Kondo S."/>
            <person name="Saito H."/>
            <person name="Sato R."/>
            <person name="Murakawa M."/>
            <person name="Ihara Y."/>
            <person name="Oshima-Yamada Y."/>
            <person name="Ohtaka K."/>
            <person name="Satoh M."/>
            <person name="Sonobe K."/>
            <person name="Ishii M."/>
            <person name="Ohtani R."/>
            <person name="Kanamori-Sato M."/>
            <person name="Honoki R."/>
            <person name="Miyazaki D."/>
            <person name="Mochizuki H."/>
            <person name="Umetsu J."/>
            <person name="Higashi K."/>
            <person name="Shibata D."/>
            <person name="Kamiya Y."/>
            <person name="Sato N."/>
            <person name="Nakamura Y."/>
            <person name="Tabata S."/>
            <person name="Ida S."/>
            <person name="Kurokawa K."/>
            <person name="Ohta H."/>
        </authorList>
    </citation>
    <scope>NUCLEOTIDE SEQUENCE [LARGE SCALE GENOMIC DNA]</scope>
    <source>
        <strain evidence="7 8">NIES-2285</strain>
    </source>
</reference>
<dbReference type="EMBL" id="DF237082">
    <property type="protein sequence ID" value="GAQ83032.1"/>
    <property type="molecule type" value="Genomic_DNA"/>
</dbReference>
<keyword evidence="3" id="KW-0862">Zinc</keyword>
<dbReference type="SUPFAM" id="SSF144232">
    <property type="entry name" value="HIT/MYND zinc finger-like"/>
    <property type="match status" value="1"/>
</dbReference>
<dbReference type="AlphaFoldDB" id="A0A0U9HS68"/>
<evidence type="ECO:0000313" key="8">
    <source>
        <dbReference type="Proteomes" id="UP000054558"/>
    </source>
</evidence>
<feature type="domain" description="MYND-type" evidence="6">
    <location>
        <begin position="347"/>
        <end position="386"/>
    </location>
</feature>
<accession>A0A0U9HS68</accession>
<evidence type="ECO:0000259" key="6">
    <source>
        <dbReference type="PROSITE" id="PS50865"/>
    </source>
</evidence>
<dbReference type="InterPro" id="IPR002893">
    <property type="entry name" value="Znf_MYND"/>
</dbReference>
<sequence length="414" mass="45938">MDGDFDQLVERLAAMLTSADPEDIKGGASLLYELFLSAGRDTFSRLAQELAAYQGGIILKRLLDGAVTQKDPERQDTDLVTTEFLYARCCQAMGSLSSSKVVVDRYFNKSWESPEGRRVCKCIFLDLSGHLLTRAREIERGQSHLNLFADAWVLAPLECLANFAAHSKVFRQAMKDACEERTLFDRLGFLLSAGIQRTLSRRNAQRIRVLMADVAVTLAFSADSQLWALDRGVLKLIAAVYAVSPGDHRQDALGWEGSPAFLCNAVLLHLLPTESAAEKLRAHNALDGFRPHRRKMNDAAIPELDLWKYFEGKLQGRPVPTIPRDAQTRSLDVRADGAPIVCSWKECTAGPEPPGTAFKRCAGCQVSRYCSKEHQRLHWRTHKVHCRAAHVNQVKEKKASSMGNGEAEPSSSTA</sequence>
<dbReference type="GO" id="GO:0008270">
    <property type="term" value="F:zinc ion binding"/>
    <property type="evidence" value="ECO:0007669"/>
    <property type="project" value="UniProtKB-KW"/>
</dbReference>
<dbReference type="Pfam" id="PF01753">
    <property type="entry name" value="zf-MYND"/>
    <property type="match status" value="1"/>
</dbReference>
<keyword evidence="8" id="KW-1185">Reference proteome</keyword>
<dbReference type="PROSITE" id="PS50865">
    <property type="entry name" value="ZF_MYND_2"/>
    <property type="match status" value="1"/>
</dbReference>
<evidence type="ECO:0000256" key="3">
    <source>
        <dbReference type="ARBA" id="ARBA00022833"/>
    </source>
</evidence>
<keyword evidence="1" id="KW-0479">Metal-binding</keyword>
<dbReference type="Gene3D" id="6.10.140.2220">
    <property type="match status" value="1"/>
</dbReference>
<dbReference type="OrthoDB" id="537437at2759"/>
<protein>
    <recommendedName>
        <fullName evidence="6">MYND-type domain-containing protein</fullName>
    </recommendedName>
</protein>
<evidence type="ECO:0000256" key="4">
    <source>
        <dbReference type="PROSITE-ProRule" id="PRU00134"/>
    </source>
</evidence>
<organism evidence="7 8">
    <name type="scientific">Klebsormidium nitens</name>
    <name type="common">Green alga</name>
    <name type="synonym">Ulothrix nitens</name>
    <dbReference type="NCBI Taxonomy" id="105231"/>
    <lineage>
        <taxon>Eukaryota</taxon>
        <taxon>Viridiplantae</taxon>
        <taxon>Streptophyta</taxon>
        <taxon>Klebsormidiophyceae</taxon>
        <taxon>Klebsormidiales</taxon>
        <taxon>Klebsormidiaceae</taxon>
        <taxon>Klebsormidium</taxon>
    </lineage>
</organism>
<evidence type="ECO:0000256" key="1">
    <source>
        <dbReference type="ARBA" id="ARBA00022723"/>
    </source>
</evidence>
<evidence type="ECO:0000313" key="7">
    <source>
        <dbReference type="EMBL" id="GAQ83032.1"/>
    </source>
</evidence>
<keyword evidence="2 4" id="KW-0863">Zinc-finger</keyword>
<dbReference type="Proteomes" id="UP000054558">
    <property type="component" value="Unassembled WGS sequence"/>
</dbReference>
<gene>
    <name evidence="7" type="ORF">KFL_001330150</name>
</gene>
<proteinExistence type="predicted"/>
<evidence type="ECO:0000256" key="5">
    <source>
        <dbReference type="SAM" id="MobiDB-lite"/>
    </source>
</evidence>
<evidence type="ECO:0000256" key="2">
    <source>
        <dbReference type="ARBA" id="ARBA00022771"/>
    </source>
</evidence>
<name>A0A0U9HS68_KLENI</name>
<feature type="region of interest" description="Disordered" evidence="5">
    <location>
        <begin position="392"/>
        <end position="414"/>
    </location>
</feature>